<evidence type="ECO:0000256" key="1">
    <source>
        <dbReference type="ARBA" id="ARBA00022729"/>
    </source>
</evidence>
<dbReference type="EMBL" id="QRWQ01000014">
    <property type="protein sequence ID" value="RGT36987.1"/>
    <property type="molecule type" value="Genomic_DNA"/>
</dbReference>
<sequence length="304" mass="32120">MTEKEIRSKVVEIAKGWLGCKESDGSHKKIIDTYNACKPLPRSYAVKYTDAWCATFASAVGIKAGLTDIIPRECSCNQFIQLAKNMGIWVENDAYTPSAGDMILYDWDDNGVGDNTGSADHIGIVVSVSGGVIKVIEGNKSNAVGYRELAVNGKYIRGFVTPKYSSKATKEEAPKPSGNGGGSYNIGDIVNFTGCLHYTSSTASGVAYGCKAGQAKVTNKAEGAVHPYHLQAISGKGSTVYGWVNAGDISGKTGGGSAKTYTVVKGDTLSKIAKKYGTTVDTLVKLNGIKNKNLINIGQVIKLP</sequence>
<dbReference type="CDD" id="cd00118">
    <property type="entry name" value="LysM"/>
    <property type="match status" value="1"/>
</dbReference>
<dbReference type="InterPro" id="IPR018392">
    <property type="entry name" value="LysM"/>
</dbReference>
<gene>
    <name evidence="5" type="ORF">DWX36_12960</name>
</gene>
<dbReference type="Pfam" id="PF01476">
    <property type="entry name" value="LysM"/>
    <property type="match status" value="1"/>
</dbReference>
<proteinExistence type="predicted"/>
<dbReference type="PANTHER" id="PTHR33734:SF22">
    <property type="entry name" value="MEMBRANE-BOUND LYTIC MUREIN TRANSGLYCOSYLASE D"/>
    <property type="match status" value="1"/>
</dbReference>
<dbReference type="PANTHER" id="PTHR33734">
    <property type="entry name" value="LYSM DOMAIN-CONTAINING GPI-ANCHORED PROTEIN 2"/>
    <property type="match status" value="1"/>
</dbReference>
<dbReference type="PROSITE" id="PS51782">
    <property type="entry name" value="LYSM"/>
    <property type="match status" value="1"/>
</dbReference>
<keyword evidence="3" id="KW-0961">Cell wall biogenesis/degradation</keyword>
<dbReference type="InterPro" id="IPR038765">
    <property type="entry name" value="Papain-like_cys_pep_sf"/>
</dbReference>
<dbReference type="InterPro" id="IPR007921">
    <property type="entry name" value="CHAP_dom"/>
</dbReference>
<evidence type="ECO:0000259" key="4">
    <source>
        <dbReference type="PROSITE" id="PS51782"/>
    </source>
</evidence>
<dbReference type="AlphaFoldDB" id="A0A412NDZ1"/>
<dbReference type="Pfam" id="PF05257">
    <property type="entry name" value="CHAP"/>
    <property type="match status" value="1"/>
</dbReference>
<name>A0A412NDZ1_MEDGN</name>
<protein>
    <submittedName>
        <fullName evidence="5">LysM peptidoglycan-binding domain-containing protein</fullName>
    </submittedName>
</protein>
<evidence type="ECO:0000313" key="5">
    <source>
        <dbReference type="EMBL" id="RGT36987.1"/>
    </source>
</evidence>
<dbReference type="SUPFAM" id="SSF54001">
    <property type="entry name" value="Cysteine proteinases"/>
    <property type="match status" value="1"/>
</dbReference>
<dbReference type="RefSeq" id="WP_015517590.1">
    <property type="nucleotide sequence ID" value="NZ_QRWQ01000014.1"/>
</dbReference>
<accession>A0A412NDZ1</accession>
<dbReference type="Proteomes" id="UP000283834">
    <property type="component" value="Unassembled WGS sequence"/>
</dbReference>
<dbReference type="SUPFAM" id="SSF54106">
    <property type="entry name" value="LysM domain"/>
    <property type="match status" value="1"/>
</dbReference>
<feature type="domain" description="LysM" evidence="4">
    <location>
        <begin position="259"/>
        <end position="303"/>
    </location>
</feature>
<dbReference type="GO" id="GO:0008932">
    <property type="term" value="F:lytic endotransglycosylase activity"/>
    <property type="evidence" value="ECO:0007669"/>
    <property type="project" value="TreeGrafter"/>
</dbReference>
<dbReference type="Gene3D" id="3.10.350.10">
    <property type="entry name" value="LysM domain"/>
    <property type="match status" value="1"/>
</dbReference>
<reference evidence="5 6" key="1">
    <citation type="submission" date="2018-08" db="EMBL/GenBank/DDBJ databases">
        <title>A genome reference for cultivated species of the human gut microbiota.</title>
        <authorList>
            <person name="Zou Y."/>
            <person name="Xue W."/>
            <person name="Luo G."/>
        </authorList>
    </citation>
    <scope>NUCLEOTIDE SEQUENCE [LARGE SCALE GENOMIC DNA]</scope>
    <source>
        <strain evidence="5 6">AF19-16AC</strain>
    </source>
</reference>
<dbReference type="SMART" id="SM00257">
    <property type="entry name" value="LysM"/>
    <property type="match status" value="1"/>
</dbReference>
<dbReference type="GO" id="GO:0016787">
    <property type="term" value="F:hydrolase activity"/>
    <property type="evidence" value="ECO:0007669"/>
    <property type="project" value="UniProtKB-KW"/>
</dbReference>
<dbReference type="GO" id="GO:0071555">
    <property type="term" value="P:cell wall organization"/>
    <property type="evidence" value="ECO:0007669"/>
    <property type="project" value="UniProtKB-KW"/>
</dbReference>
<dbReference type="InterPro" id="IPR036779">
    <property type="entry name" value="LysM_dom_sf"/>
</dbReference>
<evidence type="ECO:0000313" key="6">
    <source>
        <dbReference type="Proteomes" id="UP000283834"/>
    </source>
</evidence>
<evidence type="ECO:0000256" key="3">
    <source>
        <dbReference type="ARBA" id="ARBA00023316"/>
    </source>
</evidence>
<comment type="caution">
    <text evidence="5">The sequence shown here is derived from an EMBL/GenBank/DDBJ whole genome shotgun (WGS) entry which is preliminary data.</text>
</comment>
<keyword evidence="1" id="KW-0732">Signal</keyword>
<organism evidence="5 6">
    <name type="scientific">Mediterraneibacter gnavus</name>
    <name type="common">Ruminococcus gnavus</name>
    <dbReference type="NCBI Taxonomy" id="33038"/>
    <lineage>
        <taxon>Bacteria</taxon>
        <taxon>Bacillati</taxon>
        <taxon>Bacillota</taxon>
        <taxon>Clostridia</taxon>
        <taxon>Lachnospirales</taxon>
        <taxon>Lachnospiraceae</taxon>
        <taxon>Mediterraneibacter</taxon>
    </lineage>
</organism>
<keyword evidence="2" id="KW-0378">Hydrolase</keyword>
<evidence type="ECO:0000256" key="2">
    <source>
        <dbReference type="ARBA" id="ARBA00022801"/>
    </source>
</evidence>